<dbReference type="Gramene" id="Mp3g11550.1">
    <property type="protein sequence ID" value="Mp3g11550.1.cds"/>
    <property type="gene ID" value="Mp3g11550"/>
</dbReference>
<evidence type="ECO:0008006" key="3">
    <source>
        <dbReference type="Google" id="ProtNLM"/>
    </source>
</evidence>
<gene>
    <name evidence="1" type="ORF">MARPO_0037s0042</name>
</gene>
<dbReference type="OrthoDB" id="2015559at2759"/>
<dbReference type="Proteomes" id="UP000244005">
    <property type="component" value="Unassembled WGS sequence"/>
</dbReference>
<dbReference type="Pfam" id="PF24046">
    <property type="entry name" value="At4g08330"/>
    <property type="match status" value="1"/>
</dbReference>
<evidence type="ECO:0000313" key="2">
    <source>
        <dbReference type="Proteomes" id="UP000244005"/>
    </source>
</evidence>
<organism evidence="1 2">
    <name type="scientific">Marchantia polymorpha</name>
    <name type="common">Common liverwort</name>
    <name type="synonym">Marchantia aquatica</name>
    <dbReference type="NCBI Taxonomy" id="3197"/>
    <lineage>
        <taxon>Eukaryota</taxon>
        <taxon>Viridiplantae</taxon>
        <taxon>Streptophyta</taxon>
        <taxon>Embryophyta</taxon>
        <taxon>Marchantiophyta</taxon>
        <taxon>Marchantiopsida</taxon>
        <taxon>Marchantiidae</taxon>
        <taxon>Marchantiales</taxon>
        <taxon>Marchantiaceae</taxon>
        <taxon>Marchantia</taxon>
    </lineage>
</organism>
<dbReference type="AlphaFoldDB" id="A0A2R6X433"/>
<dbReference type="PANTHER" id="PTHR33674">
    <property type="entry name" value="METHIONINE-S-OXIDE REDUCTASE"/>
    <property type="match status" value="1"/>
</dbReference>
<accession>A0A2R6X433</accession>
<proteinExistence type="predicted"/>
<protein>
    <recommendedName>
        <fullName evidence="3">MsrB domain-containing protein</fullName>
    </recommendedName>
</protein>
<evidence type="ECO:0000313" key="1">
    <source>
        <dbReference type="EMBL" id="PTQ40860.1"/>
    </source>
</evidence>
<dbReference type="OMA" id="RTKIICN"/>
<reference evidence="2" key="1">
    <citation type="journal article" date="2017" name="Cell">
        <title>Insights into land plant evolution garnered from the Marchantia polymorpha genome.</title>
        <authorList>
            <person name="Bowman J.L."/>
            <person name="Kohchi T."/>
            <person name="Yamato K.T."/>
            <person name="Jenkins J."/>
            <person name="Shu S."/>
            <person name="Ishizaki K."/>
            <person name="Yamaoka S."/>
            <person name="Nishihama R."/>
            <person name="Nakamura Y."/>
            <person name="Berger F."/>
            <person name="Adam C."/>
            <person name="Aki S.S."/>
            <person name="Althoff F."/>
            <person name="Araki T."/>
            <person name="Arteaga-Vazquez M.A."/>
            <person name="Balasubrmanian S."/>
            <person name="Barry K."/>
            <person name="Bauer D."/>
            <person name="Boehm C.R."/>
            <person name="Briginshaw L."/>
            <person name="Caballero-Perez J."/>
            <person name="Catarino B."/>
            <person name="Chen F."/>
            <person name="Chiyoda S."/>
            <person name="Chovatia M."/>
            <person name="Davies K.M."/>
            <person name="Delmans M."/>
            <person name="Demura T."/>
            <person name="Dierschke T."/>
            <person name="Dolan L."/>
            <person name="Dorantes-Acosta A.E."/>
            <person name="Eklund D.M."/>
            <person name="Florent S.N."/>
            <person name="Flores-Sandoval E."/>
            <person name="Fujiyama A."/>
            <person name="Fukuzawa H."/>
            <person name="Galik B."/>
            <person name="Grimanelli D."/>
            <person name="Grimwood J."/>
            <person name="Grossniklaus U."/>
            <person name="Hamada T."/>
            <person name="Haseloff J."/>
            <person name="Hetherington A.J."/>
            <person name="Higo A."/>
            <person name="Hirakawa Y."/>
            <person name="Hundley H.N."/>
            <person name="Ikeda Y."/>
            <person name="Inoue K."/>
            <person name="Inoue S.I."/>
            <person name="Ishida S."/>
            <person name="Jia Q."/>
            <person name="Kakita M."/>
            <person name="Kanazawa T."/>
            <person name="Kawai Y."/>
            <person name="Kawashima T."/>
            <person name="Kennedy M."/>
            <person name="Kinose K."/>
            <person name="Kinoshita T."/>
            <person name="Kohara Y."/>
            <person name="Koide E."/>
            <person name="Komatsu K."/>
            <person name="Kopischke S."/>
            <person name="Kubo M."/>
            <person name="Kyozuka J."/>
            <person name="Lagercrantz U."/>
            <person name="Lin S.S."/>
            <person name="Lindquist E."/>
            <person name="Lipzen A.M."/>
            <person name="Lu C.W."/>
            <person name="De Luna E."/>
            <person name="Martienssen R.A."/>
            <person name="Minamino N."/>
            <person name="Mizutani M."/>
            <person name="Mizutani M."/>
            <person name="Mochizuki N."/>
            <person name="Monte I."/>
            <person name="Mosher R."/>
            <person name="Nagasaki H."/>
            <person name="Nakagami H."/>
            <person name="Naramoto S."/>
            <person name="Nishitani K."/>
            <person name="Ohtani M."/>
            <person name="Okamoto T."/>
            <person name="Okumura M."/>
            <person name="Phillips J."/>
            <person name="Pollak B."/>
            <person name="Reinders A."/>
            <person name="Rovekamp M."/>
            <person name="Sano R."/>
            <person name="Sawa S."/>
            <person name="Schmid M.W."/>
            <person name="Shirakawa M."/>
            <person name="Solano R."/>
            <person name="Spunde A."/>
            <person name="Suetsugu N."/>
            <person name="Sugano S."/>
            <person name="Sugiyama A."/>
            <person name="Sun R."/>
            <person name="Suzuki Y."/>
            <person name="Takenaka M."/>
            <person name="Takezawa D."/>
            <person name="Tomogane H."/>
            <person name="Tsuzuki M."/>
            <person name="Ueda T."/>
            <person name="Umeda M."/>
            <person name="Ward J.M."/>
            <person name="Watanabe Y."/>
            <person name="Yazaki K."/>
            <person name="Yokoyama R."/>
            <person name="Yoshitake Y."/>
            <person name="Yotsui I."/>
            <person name="Zachgo S."/>
            <person name="Schmutz J."/>
        </authorList>
    </citation>
    <scope>NUCLEOTIDE SEQUENCE [LARGE SCALE GENOMIC DNA]</scope>
    <source>
        <strain evidence="2">Tak-1</strain>
    </source>
</reference>
<dbReference type="EMBL" id="KZ772709">
    <property type="protein sequence ID" value="PTQ40860.1"/>
    <property type="molecule type" value="Genomic_DNA"/>
</dbReference>
<dbReference type="PANTHER" id="PTHR33674:SF5">
    <property type="entry name" value="METHIONINE-S-OXIDE REDUCTASE"/>
    <property type="match status" value="1"/>
</dbReference>
<sequence>MADATYCCRQCGVYLNVSSNMLYPHDTYFQAGNRGTLSFMEIDMSKFRQQHENRCFPFFDSLDSWGIQRKRTRLRCALCNTLVGYIYYDMPKRVGDTGLGPSQAVPRGQRYRLKIKSLQEAPLYQGKWK</sequence>
<keyword evidence="2" id="KW-1185">Reference proteome</keyword>
<name>A0A2R6X433_MARPO</name>
<dbReference type="InterPro" id="IPR045282">
    <property type="entry name" value="At4g08330-like"/>
</dbReference>